<reference evidence="1" key="2">
    <citation type="submission" date="2021-12" db="EMBL/GenBank/DDBJ databases">
        <title>Resequencing data analysis of finger millet.</title>
        <authorList>
            <person name="Hatakeyama M."/>
            <person name="Aluri S."/>
            <person name="Balachadran M.T."/>
            <person name="Sivarajan S.R."/>
            <person name="Poveda L."/>
            <person name="Shimizu-Inatsugi R."/>
            <person name="Schlapbach R."/>
            <person name="Sreeman S.M."/>
            <person name="Shimizu K.K."/>
        </authorList>
    </citation>
    <scope>NUCLEOTIDE SEQUENCE</scope>
</reference>
<proteinExistence type="predicted"/>
<evidence type="ECO:0000313" key="1">
    <source>
        <dbReference type="EMBL" id="GJN20232.1"/>
    </source>
</evidence>
<keyword evidence="2" id="KW-1185">Reference proteome</keyword>
<evidence type="ECO:0000313" key="2">
    <source>
        <dbReference type="Proteomes" id="UP001054889"/>
    </source>
</evidence>
<comment type="caution">
    <text evidence="1">The sequence shown here is derived from an EMBL/GenBank/DDBJ whole genome shotgun (WGS) entry which is preliminary data.</text>
</comment>
<sequence length="139" mass="15853">MDAPKGPDPEDNLSQALEYRNSLRRSLFEEEEDGLQLAPRRAAWAGRVLLTMKSCCRKCLAGLLLMVLALVYPNKFLGMKTMIGMWEEGLKKDFLVQVVKKELWEEGLLVVVMVMWVVHRLRVVACYKTPVQGVMVEAK</sequence>
<dbReference type="EMBL" id="BQKI01000074">
    <property type="protein sequence ID" value="GJN20232.1"/>
    <property type="molecule type" value="Genomic_DNA"/>
</dbReference>
<accession>A0AAV5ECF4</accession>
<name>A0AAV5ECF4_ELECO</name>
<organism evidence="1 2">
    <name type="scientific">Eleusine coracana subsp. coracana</name>
    <dbReference type="NCBI Taxonomy" id="191504"/>
    <lineage>
        <taxon>Eukaryota</taxon>
        <taxon>Viridiplantae</taxon>
        <taxon>Streptophyta</taxon>
        <taxon>Embryophyta</taxon>
        <taxon>Tracheophyta</taxon>
        <taxon>Spermatophyta</taxon>
        <taxon>Magnoliopsida</taxon>
        <taxon>Liliopsida</taxon>
        <taxon>Poales</taxon>
        <taxon>Poaceae</taxon>
        <taxon>PACMAD clade</taxon>
        <taxon>Chloridoideae</taxon>
        <taxon>Cynodonteae</taxon>
        <taxon>Eleusininae</taxon>
        <taxon>Eleusine</taxon>
    </lineage>
</organism>
<gene>
    <name evidence="1" type="primary">gb07584</name>
    <name evidence="1" type="ORF">PR202_gb07584</name>
</gene>
<dbReference type="AlphaFoldDB" id="A0AAV5ECF4"/>
<dbReference type="Proteomes" id="UP001054889">
    <property type="component" value="Unassembled WGS sequence"/>
</dbReference>
<protein>
    <submittedName>
        <fullName evidence="1">Uncharacterized protein</fullName>
    </submittedName>
</protein>
<reference evidence="1" key="1">
    <citation type="journal article" date="2018" name="DNA Res.">
        <title>Multiple hybrid de novo genome assembly of finger millet, an orphan allotetraploid crop.</title>
        <authorList>
            <person name="Hatakeyama M."/>
            <person name="Aluri S."/>
            <person name="Balachadran M.T."/>
            <person name="Sivarajan S.R."/>
            <person name="Patrignani A."/>
            <person name="Gruter S."/>
            <person name="Poveda L."/>
            <person name="Shimizu-Inatsugi R."/>
            <person name="Baeten J."/>
            <person name="Francoijs K.J."/>
            <person name="Nataraja K.N."/>
            <person name="Reddy Y.A.N."/>
            <person name="Phadnis S."/>
            <person name="Ravikumar R.L."/>
            <person name="Schlapbach R."/>
            <person name="Sreeman S.M."/>
            <person name="Shimizu K.K."/>
        </authorList>
    </citation>
    <scope>NUCLEOTIDE SEQUENCE</scope>
</reference>